<feature type="transmembrane region" description="Helical" evidence="1">
    <location>
        <begin position="29"/>
        <end position="50"/>
    </location>
</feature>
<keyword evidence="1" id="KW-0472">Membrane</keyword>
<dbReference type="EMBL" id="AP022596">
    <property type="protein sequence ID" value="BBY63817.1"/>
    <property type="molecule type" value="Genomic_DNA"/>
</dbReference>
<evidence type="ECO:0000313" key="3">
    <source>
        <dbReference type="Proteomes" id="UP000467148"/>
    </source>
</evidence>
<dbReference type="AlphaFoldDB" id="A0A7I7T3F3"/>
<dbReference type="KEGG" id="mhev:MHEL_20600"/>
<protein>
    <recommendedName>
        <fullName evidence="4">Carotenoid biosynthesis protein</fullName>
    </recommendedName>
</protein>
<feature type="transmembrane region" description="Helical" evidence="1">
    <location>
        <begin position="199"/>
        <end position="221"/>
    </location>
</feature>
<gene>
    <name evidence="2" type="ORF">MHEL_20600</name>
</gene>
<dbReference type="Proteomes" id="UP000467148">
    <property type="component" value="Chromosome"/>
</dbReference>
<keyword evidence="1" id="KW-1133">Transmembrane helix</keyword>
<accession>A0A7I7T3F3</accession>
<feature type="transmembrane region" description="Helical" evidence="1">
    <location>
        <begin position="169"/>
        <end position="187"/>
    </location>
</feature>
<reference evidence="2 3" key="1">
    <citation type="journal article" date="2019" name="Emerg. Microbes Infect.">
        <title>Comprehensive subspecies identification of 175 nontuberculous mycobacteria species based on 7547 genomic profiles.</title>
        <authorList>
            <person name="Matsumoto Y."/>
            <person name="Kinjo T."/>
            <person name="Motooka D."/>
            <person name="Nabeya D."/>
            <person name="Jung N."/>
            <person name="Uechi K."/>
            <person name="Horii T."/>
            <person name="Iida T."/>
            <person name="Fujita J."/>
            <person name="Nakamura S."/>
        </authorList>
    </citation>
    <scope>NUCLEOTIDE SEQUENCE [LARGE SCALE GENOMIC DNA]</scope>
    <source>
        <strain evidence="2 3">JCM 30396</strain>
    </source>
</reference>
<evidence type="ECO:0000313" key="2">
    <source>
        <dbReference type="EMBL" id="BBY63817.1"/>
    </source>
</evidence>
<feature type="transmembrane region" description="Helical" evidence="1">
    <location>
        <begin position="57"/>
        <end position="76"/>
    </location>
</feature>
<organism evidence="2 3">
    <name type="scientific">Mycolicibacterium helvum</name>
    <dbReference type="NCBI Taxonomy" id="1534349"/>
    <lineage>
        <taxon>Bacteria</taxon>
        <taxon>Bacillati</taxon>
        <taxon>Actinomycetota</taxon>
        <taxon>Actinomycetes</taxon>
        <taxon>Mycobacteriales</taxon>
        <taxon>Mycobacteriaceae</taxon>
        <taxon>Mycolicibacterium</taxon>
    </lineage>
</organism>
<keyword evidence="1" id="KW-0812">Transmembrane</keyword>
<keyword evidence="3" id="KW-1185">Reference proteome</keyword>
<sequence>MGVDVGSPMVMSVVALGGRPEWVTASPSAWAYTLVVGAAFVVSVIWCAVYAVRQRDALPLVMLAGGLISMGLEPAVDTLGKVWYAHDNPWVVYVGMGVPQPAFLLMGYSLFWGGAVYIASRLVGNGLSIYKVFAAVFVMDLIVEYLGVSVLGVGLYYDFSPLKLLGFPLWWAFVNAAAAVVGVWLVLTLEDRLTGWRRAAFLVTPATAFGTTHAACAWPVWLALHSDAPQWAGYVAAAYAIAMSFGLTAFVASELRTRQAARPDGIVVAEGQRADR</sequence>
<feature type="transmembrane region" description="Helical" evidence="1">
    <location>
        <begin position="102"/>
        <end position="120"/>
    </location>
</feature>
<name>A0A7I7T3F3_9MYCO</name>
<proteinExistence type="predicted"/>
<evidence type="ECO:0008006" key="4">
    <source>
        <dbReference type="Google" id="ProtNLM"/>
    </source>
</evidence>
<feature type="transmembrane region" description="Helical" evidence="1">
    <location>
        <begin position="233"/>
        <end position="252"/>
    </location>
</feature>
<evidence type="ECO:0000256" key="1">
    <source>
        <dbReference type="SAM" id="Phobius"/>
    </source>
</evidence>
<feature type="transmembrane region" description="Helical" evidence="1">
    <location>
        <begin position="132"/>
        <end position="157"/>
    </location>
</feature>